<keyword evidence="1" id="KW-0812">Transmembrane</keyword>
<gene>
    <name evidence="2" type="ORF">GCM10009092_45890</name>
</gene>
<feature type="transmembrane region" description="Helical" evidence="1">
    <location>
        <begin position="75"/>
        <end position="97"/>
    </location>
</feature>
<evidence type="ECO:0000313" key="2">
    <source>
        <dbReference type="EMBL" id="GAA0376566.1"/>
    </source>
</evidence>
<proteinExistence type="predicted"/>
<name>A0ABN0XY58_9ALTE</name>
<dbReference type="RefSeq" id="WP_343847690.1">
    <property type="nucleotide sequence ID" value="NZ_BAAAEI010000033.1"/>
</dbReference>
<reference evidence="2 3" key="1">
    <citation type="journal article" date="2019" name="Int. J. Syst. Evol. Microbiol.">
        <title>The Global Catalogue of Microorganisms (GCM) 10K type strain sequencing project: providing services to taxonomists for standard genome sequencing and annotation.</title>
        <authorList>
            <consortium name="The Broad Institute Genomics Platform"/>
            <consortium name="The Broad Institute Genome Sequencing Center for Infectious Disease"/>
            <person name="Wu L."/>
            <person name="Ma J."/>
        </authorList>
    </citation>
    <scope>NUCLEOTIDE SEQUENCE [LARGE SCALE GENOMIC DNA]</scope>
    <source>
        <strain evidence="2 3">JCM 13378</strain>
    </source>
</reference>
<feature type="transmembrane region" description="Helical" evidence="1">
    <location>
        <begin position="12"/>
        <end position="30"/>
    </location>
</feature>
<organism evidence="2 3">
    <name type="scientific">Bowmanella denitrificans</name>
    <dbReference type="NCBI Taxonomy" id="366582"/>
    <lineage>
        <taxon>Bacteria</taxon>
        <taxon>Pseudomonadati</taxon>
        <taxon>Pseudomonadota</taxon>
        <taxon>Gammaproteobacteria</taxon>
        <taxon>Alteromonadales</taxon>
        <taxon>Alteromonadaceae</taxon>
        <taxon>Bowmanella</taxon>
    </lineage>
</organism>
<keyword evidence="1" id="KW-0472">Membrane</keyword>
<protein>
    <submittedName>
        <fullName evidence="2">Uncharacterized protein</fullName>
    </submittedName>
</protein>
<dbReference type="Proteomes" id="UP001501757">
    <property type="component" value="Unassembled WGS sequence"/>
</dbReference>
<evidence type="ECO:0000313" key="3">
    <source>
        <dbReference type="Proteomes" id="UP001501757"/>
    </source>
</evidence>
<dbReference type="EMBL" id="BAAAEI010000033">
    <property type="protein sequence ID" value="GAA0376566.1"/>
    <property type="molecule type" value="Genomic_DNA"/>
</dbReference>
<keyword evidence="3" id="KW-1185">Reference proteome</keyword>
<accession>A0ABN0XY58</accession>
<comment type="caution">
    <text evidence="2">The sequence shown here is derived from an EMBL/GenBank/DDBJ whole genome shotgun (WGS) entry which is preliminary data.</text>
</comment>
<evidence type="ECO:0000256" key="1">
    <source>
        <dbReference type="SAM" id="Phobius"/>
    </source>
</evidence>
<keyword evidence="1" id="KW-1133">Transmembrane helix</keyword>
<sequence>MKTFPKDSIRKALQLWIGGLLAIVAIDYLLRLNSDDFYRLGLGETLWFISHWILALFSLVILLRGWRGQPKGTAIGSLLGTVFLASLFYLTVIYLYVLGSGIDSL</sequence>
<feature type="transmembrane region" description="Helical" evidence="1">
    <location>
        <begin position="45"/>
        <end position="63"/>
    </location>
</feature>